<name>A0A381NY99_9ZZZZ</name>
<evidence type="ECO:0000313" key="1">
    <source>
        <dbReference type="EMBL" id="SUZ59602.1"/>
    </source>
</evidence>
<proteinExistence type="predicted"/>
<sequence length="65" mass="7012">MLRSPGLLELRSFQRYSELFSLRGNGLGTGVLGHRDSSPSASVPEVPENSLADEISKLANLLEQA</sequence>
<organism evidence="1">
    <name type="scientific">marine metagenome</name>
    <dbReference type="NCBI Taxonomy" id="408172"/>
    <lineage>
        <taxon>unclassified sequences</taxon>
        <taxon>metagenomes</taxon>
        <taxon>ecological metagenomes</taxon>
    </lineage>
</organism>
<gene>
    <name evidence="1" type="ORF">METZ01_LOCUS12456</name>
</gene>
<dbReference type="EMBL" id="UINC01000688">
    <property type="protein sequence ID" value="SUZ59602.1"/>
    <property type="molecule type" value="Genomic_DNA"/>
</dbReference>
<accession>A0A381NY99</accession>
<reference evidence="1" key="1">
    <citation type="submission" date="2018-05" db="EMBL/GenBank/DDBJ databases">
        <authorList>
            <person name="Lanie J.A."/>
            <person name="Ng W.-L."/>
            <person name="Kazmierczak K.M."/>
            <person name="Andrzejewski T.M."/>
            <person name="Davidsen T.M."/>
            <person name="Wayne K.J."/>
            <person name="Tettelin H."/>
            <person name="Glass J.I."/>
            <person name="Rusch D."/>
            <person name="Podicherti R."/>
            <person name="Tsui H.-C.T."/>
            <person name="Winkler M.E."/>
        </authorList>
    </citation>
    <scope>NUCLEOTIDE SEQUENCE</scope>
</reference>
<dbReference type="AlphaFoldDB" id="A0A381NY99"/>
<protein>
    <submittedName>
        <fullName evidence="1">Uncharacterized protein</fullName>
    </submittedName>
</protein>